<dbReference type="AlphaFoldDB" id="A0A8I6RX12"/>
<keyword evidence="4" id="KW-0863">Zinc-finger</keyword>
<dbReference type="OMA" id="REGYYYC"/>
<reference evidence="11" key="1">
    <citation type="submission" date="2022-01" db="UniProtKB">
        <authorList>
            <consortium name="EnsemblMetazoa"/>
        </authorList>
    </citation>
    <scope>IDENTIFICATION</scope>
</reference>
<keyword evidence="12" id="KW-1185">Reference proteome</keyword>
<keyword evidence="7" id="KW-0238">DNA-binding</keyword>
<evidence type="ECO:0000256" key="2">
    <source>
        <dbReference type="ARBA" id="ARBA00006899"/>
    </source>
</evidence>
<organism evidence="11 12">
    <name type="scientific">Cimex lectularius</name>
    <name type="common">Bed bug</name>
    <name type="synonym">Acanthia lectularia</name>
    <dbReference type="NCBI Taxonomy" id="79782"/>
    <lineage>
        <taxon>Eukaryota</taxon>
        <taxon>Metazoa</taxon>
        <taxon>Ecdysozoa</taxon>
        <taxon>Arthropoda</taxon>
        <taxon>Hexapoda</taxon>
        <taxon>Insecta</taxon>
        <taxon>Pterygota</taxon>
        <taxon>Neoptera</taxon>
        <taxon>Paraneoptera</taxon>
        <taxon>Hemiptera</taxon>
        <taxon>Heteroptera</taxon>
        <taxon>Panheteroptera</taxon>
        <taxon>Cimicomorpha</taxon>
        <taxon>Cimicidae</taxon>
        <taxon>Cimex</taxon>
    </lineage>
</organism>
<evidence type="ECO:0000256" key="6">
    <source>
        <dbReference type="ARBA" id="ARBA00023015"/>
    </source>
</evidence>
<dbReference type="KEGG" id="clec:106667759"/>
<evidence type="ECO:0000313" key="12">
    <source>
        <dbReference type="Proteomes" id="UP000494040"/>
    </source>
</evidence>
<evidence type="ECO:0000256" key="9">
    <source>
        <dbReference type="ARBA" id="ARBA00023242"/>
    </source>
</evidence>
<dbReference type="PANTHER" id="PTHR31576:SF2">
    <property type="entry name" value="TATA BOX-BINDING PROTEIN-ASSOCIATED FACTOR RNA POLYMERASE I SUBUNIT B"/>
    <property type="match status" value="1"/>
</dbReference>
<evidence type="ECO:0000256" key="8">
    <source>
        <dbReference type="ARBA" id="ARBA00023163"/>
    </source>
</evidence>
<sequence length="720" mass="83365">MDNPQCVQCGGKEYVLHDGFYFCRECNVQSQDIQERVFDSFFASQMVIPDTNVSEYQSQEVYSQEQKDEKEVTSWEVFNYILKGLVDEMILIGAPKELKIVALQIWCTYLQQIQVAFISKKFKARPRLGIAFRRRDAELVYELKDDESHSHKYFAKKKKSAKRSRKSSRSSVSTEISAASSLRRERYRLTMSKRELAKAEYKEVQQESSQNLMAVTLDSLGDSQSLISERSFKISYSKHGKKMLNKLINSAKRTDINETIGIKKRLLVREAISLRHPKLTQIVAILKTSLNVLQQDVHFGDILRWSEEGYLSLKNAEKLLPPKLTLCKDNKHIFNQIITSHSNLEGHTYNMGKFVKAEVNPPFKPLIRRYLTELDLPDDLEIIIDDLLSRVNTKLPFINHLNMEGKAMGFIIFSLKLLFGLDDITEKNHSNFADLINNDPEAKGEKGEQFSWDKWTRFIVGRSANIARIHLPTTYKYYRASYIGGSDTFLSQWDNSQIKYSFSRRENIDDNIKNTVKRLLRDFVCPLKEPKTKPSKTPHSSYYTLTKGPVQSFKNKSLSYLLKPDFREKMLDKFNLTSSTELNQQFIIASNNNVEPPKVYKTSKVKKVKLNIIDTDTVNLLRVDNEDDDRYEEETSQVNNCIYLPGGSYWMFDKEICTRGLAQNDFDVAAPMIFPASFFWLLNECATMINQGTYNVYRELVKIEKAFLLTDITENITSWP</sequence>
<keyword evidence="8" id="KW-0804">Transcription</keyword>
<dbReference type="GO" id="GO:0001164">
    <property type="term" value="F:RNA polymerase I core promoter sequence-specific DNA binding"/>
    <property type="evidence" value="ECO:0007669"/>
    <property type="project" value="InterPro"/>
</dbReference>
<dbReference type="EnsemblMetazoa" id="XM_014395904.2">
    <property type="protein sequence ID" value="XP_014251390.1"/>
    <property type="gene ID" value="LOC106667759"/>
</dbReference>
<keyword evidence="5" id="KW-0862">Zinc</keyword>
<dbReference type="GO" id="GO:0042790">
    <property type="term" value="P:nucleolar large rRNA transcription by RNA polymerase I"/>
    <property type="evidence" value="ECO:0007669"/>
    <property type="project" value="TreeGrafter"/>
</dbReference>
<evidence type="ECO:0000256" key="1">
    <source>
        <dbReference type="ARBA" id="ARBA00004604"/>
    </source>
</evidence>
<gene>
    <name evidence="11" type="primary">106667759</name>
</gene>
<dbReference type="GO" id="GO:0005668">
    <property type="term" value="C:RNA polymerase transcription factor SL1 complex"/>
    <property type="evidence" value="ECO:0007669"/>
    <property type="project" value="TreeGrafter"/>
</dbReference>
<keyword evidence="6" id="KW-0805">Transcription regulation</keyword>
<keyword evidence="3" id="KW-0479">Metal-binding</keyword>
<feature type="domain" description="Rrn7/TAF1B C-terminal cyclin" evidence="10">
    <location>
        <begin position="361"/>
        <end position="459"/>
    </location>
</feature>
<dbReference type="Pfam" id="PF20645">
    <property type="entry name" value="Rrn7_cyclin_C"/>
    <property type="match status" value="1"/>
</dbReference>
<dbReference type="GO" id="GO:0070860">
    <property type="term" value="C:RNA polymerase I core factor complex"/>
    <property type="evidence" value="ECO:0007669"/>
    <property type="project" value="InterPro"/>
</dbReference>
<name>A0A8I6RX12_CIMLE</name>
<evidence type="ECO:0000256" key="5">
    <source>
        <dbReference type="ARBA" id="ARBA00022833"/>
    </source>
</evidence>
<dbReference type="InterPro" id="IPR033599">
    <property type="entry name" value="TAF1B/Rrn7"/>
</dbReference>
<keyword evidence="9" id="KW-0539">Nucleus</keyword>
<dbReference type="InterPro" id="IPR048538">
    <property type="entry name" value="Rrn7_cyclin_C"/>
</dbReference>
<evidence type="ECO:0000313" key="11">
    <source>
        <dbReference type="EnsemblMetazoa" id="XP_014251390.1"/>
    </source>
</evidence>
<dbReference type="Proteomes" id="UP000494040">
    <property type="component" value="Unassembled WGS sequence"/>
</dbReference>
<dbReference type="PANTHER" id="PTHR31576">
    <property type="entry name" value="TATA BOX-BINDING PROTEIN-ASSOCIATED FACTOR RNA POLYMERASE I SUBUNIT B"/>
    <property type="match status" value="1"/>
</dbReference>
<dbReference type="OrthoDB" id="10069252at2759"/>
<proteinExistence type="inferred from homology"/>
<evidence type="ECO:0000256" key="4">
    <source>
        <dbReference type="ARBA" id="ARBA00022771"/>
    </source>
</evidence>
<evidence type="ECO:0000256" key="3">
    <source>
        <dbReference type="ARBA" id="ARBA00022723"/>
    </source>
</evidence>
<accession>A0A8I6RX12</accession>
<evidence type="ECO:0000256" key="7">
    <source>
        <dbReference type="ARBA" id="ARBA00023125"/>
    </source>
</evidence>
<dbReference type="GO" id="GO:0008270">
    <property type="term" value="F:zinc ion binding"/>
    <property type="evidence" value="ECO:0007669"/>
    <property type="project" value="UniProtKB-KW"/>
</dbReference>
<comment type="similarity">
    <text evidence="2">Belongs to the RRN7/TAF1B family.</text>
</comment>
<evidence type="ECO:0000259" key="10">
    <source>
        <dbReference type="Pfam" id="PF20645"/>
    </source>
</evidence>
<protein>
    <recommendedName>
        <fullName evidence="10">Rrn7/TAF1B C-terminal cyclin domain-containing protein</fullName>
    </recommendedName>
</protein>
<comment type="subcellular location">
    <subcellularLocation>
        <location evidence="1">Nucleus</location>
        <location evidence="1">Nucleolus</location>
    </subcellularLocation>
</comment>